<dbReference type="EMBL" id="BPLQ01004782">
    <property type="protein sequence ID" value="GIY10713.1"/>
    <property type="molecule type" value="Genomic_DNA"/>
</dbReference>
<dbReference type="Proteomes" id="UP001054837">
    <property type="component" value="Unassembled WGS sequence"/>
</dbReference>
<accession>A0AAV4QSU5</accession>
<protein>
    <submittedName>
        <fullName evidence="1">Uncharacterized protein</fullName>
    </submittedName>
</protein>
<organism evidence="1 2">
    <name type="scientific">Caerostris darwini</name>
    <dbReference type="NCBI Taxonomy" id="1538125"/>
    <lineage>
        <taxon>Eukaryota</taxon>
        <taxon>Metazoa</taxon>
        <taxon>Ecdysozoa</taxon>
        <taxon>Arthropoda</taxon>
        <taxon>Chelicerata</taxon>
        <taxon>Arachnida</taxon>
        <taxon>Araneae</taxon>
        <taxon>Araneomorphae</taxon>
        <taxon>Entelegynae</taxon>
        <taxon>Araneoidea</taxon>
        <taxon>Araneidae</taxon>
        <taxon>Caerostris</taxon>
    </lineage>
</organism>
<evidence type="ECO:0000313" key="2">
    <source>
        <dbReference type="Proteomes" id="UP001054837"/>
    </source>
</evidence>
<reference evidence="1 2" key="1">
    <citation type="submission" date="2021-06" db="EMBL/GenBank/DDBJ databases">
        <title>Caerostris darwini draft genome.</title>
        <authorList>
            <person name="Kono N."/>
            <person name="Arakawa K."/>
        </authorList>
    </citation>
    <scope>NUCLEOTIDE SEQUENCE [LARGE SCALE GENOMIC DNA]</scope>
</reference>
<gene>
    <name evidence="1" type="ORF">CDAR_97251</name>
</gene>
<name>A0AAV4QSU5_9ARAC</name>
<dbReference type="AlphaFoldDB" id="A0AAV4QSU5"/>
<evidence type="ECO:0000313" key="1">
    <source>
        <dbReference type="EMBL" id="GIY10713.1"/>
    </source>
</evidence>
<proteinExistence type="predicted"/>
<sequence>MIETCVTVFPFTITCIPYLRDEEDTKYVCSDENSPLSKIHKASSFCVCIYAAEDVGDGYVKLVLDPPEWSDLALNQDKRGAVLEEFLAVVIDKCLMMSHNYIILFMGIGYSKGRDFRGGVGLSEGGEEKLCVLKDPFPPPCTMPILDHPLSFSLAMCQKAETTAIGSETLSKGTSRERGYRSKIGFLESGSTKLMSAEITAEFWSPTVERAAVTEWAKWVKVQKHQDFTPFPQLEVFMDKEGELKTGKVFHR</sequence>
<comment type="caution">
    <text evidence="1">The sequence shown here is derived from an EMBL/GenBank/DDBJ whole genome shotgun (WGS) entry which is preliminary data.</text>
</comment>
<keyword evidence="2" id="KW-1185">Reference proteome</keyword>